<dbReference type="Gene3D" id="3.30.1370.110">
    <property type="match status" value="1"/>
</dbReference>
<dbReference type="SUPFAM" id="SSF160443">
    <property type="entry name" value="SMR domain-like"/>
    <property type="match status" value="1"/>
</dbReference>
<dbReference type="AlphaFoldDB" id="A0A150U1X6"/>
<feature type="compositionally biased region" description="Basic and acidic residues" evidence="1">
    <location>
        <begin position="1"/>
        <end position="12"/>
    </location>
</feature>
<dbReference type="PANTHER" id="PTHR35562:SF2">
    <property type="entry name" value="DNA ENDONUCLEASE SMRA-RELATED"/>
    <property type="match status" value="1"/>
</dbReference>
<feature type="compositionally biased region" description="Basic and acidic residues" evidence="1">
    <location>
        <begin position="75"/>
        <end position="85"/>
    </location>
</feature>
<name>A0A150U1X6_SORCE</name>
<dbReference type="InterPro" id="IPR002625">
    <property type="entry name" value="Smr_dom"/>
</dbReference>
<feature type="compositionally biased region" description="Low complexity" evidence="1">
    <location>
        <begin position="49"/>
        <end position="74"/>
    </location>
</feature>
<evidence type="ECO:0000313" key="4">
    <source>
        <dbReference type="Proteomes" id="UP000075502"/>
    </source>
</evidence>
<feature type="compositionally biased region" description="Low complexity" evidence="1">
    <location>
        <begin position="88"/>
        <end position="101"/>
    </location>
</feature>
<gene>
    <name evidence="3" type="ORF">BE21_09920</name>
</gene>
<proteinExistence type="predicted"/>
<feature type="compositionally biased region" description="Low complexity" evidence="1">
    <location>
        <begin position="13"/>
        <end position="23"/>
    </location>
</feature>
<feature type="region of interest" description="Disordered" evidence="1">
    <location>
        <begin position="1"/>
        <end position="105"/>
    </location>
</feature>
<evidence type="ECO:0000259" key="2">
    <source>
        <dbReference type="PROSITE" id="PS50828"/>
    </source>
</evidence>
<comment type="caution">
    <text evidence="3">The sequence shown here is derived from an EMBL/GenBank/DDBJ whole genome shotgun (WGS) entry which is preliminary data.</text>
</comment>
<dbReference type="Pfam" id="PF01713">
    <property type="entry name" value="Smr"/>
    <property type="match status" value="1"/>
</dbReference>
<dbReference type="EMBL" id="JEME01000225">
    <property type="protein sequence ID" value="KYG10778.1"/>
    <property type="molecule type" value="Genomic_DNA"/>
</dbReference>
<dbReference type="InterPro" id="IPR036063">
    <property type="entry name" value="Smr_dom_sf"/>
</dbReference>
<accession>A0A150U1X6</accession>
<protein>
    <recommendedName>
        <fullName evidence="2">Smr domain-containing protein</fullName>
    </recommendedName>
</protein>
<dbReference type="PANTHER" id="PTHR35562">
    <property type="entry name" value="DNA ENDONUCLEASE SMRA-RELATED"/>
    <property type="match status" value="1"/>
</dbReference>
<evidence type="ECO:0000313" key="3">
    <source>
        <dbReference type="EMBL" id="KYG10778.1"/>
    </source>
</evidence>
<dbReference type="SMART" id="SM00463">
    <property type="entry name" value="SMR"/>
    <property type="match status" value="1"/>
</dbReference>
<sequence length="285" mass="30265">MAKGAKRERDPRATASPGRAAKAAAHKANEAFYQPFSTLRQLTKPKPKPAATPEAKGKAAATPDAKGKAAAAPEAKARAEPEAKARTKASAGAAAQAGVEPAPRPVDPETFAIYMAGVRVLEDRVNRIPVTASRVERAALPTIASDPDEEARSRMRSLVIEGIKFETTDDSARIEGRRLDVDPRELRRLRRARYAVDGTLDLHGLRLEAAREAVEAFVCKRQRDGDRVVAIVHGKGNHSPGGHAVLRGEIAAWLSNGRVARHVAAFATAPDAEGGAGAVLVLLAR</sequence>
<reference evidence="3 4" key="1">
    <citation type="submission" date="2014-02" db="EMBL/GenBank/DDBJ databases">
        <title>The small core and large imbalanced accessory genome model reveals a collaborative survival strategy of Sorangium cellulosum strains in nature.</title>
        <authorList>
            <person name="Han K."/>
            <person name="Peng R."/>
            <person name="Blom J."/>
            <person name="Li Y.-Z."/>
        </authorList>
    </citation>
    <scope>NUCLEOTIDE SEQUENCE [LARGE SCALE GENOMIC DNA]</scope>
    <source>
        <strain evidence="3 4">So0007-03</strain>
    </source>
</reference>
<organism evidence="3 4">
    <name type="scientific">Sorangium cellulosum</name>
    <name type="common">Polyangium cellulosum</name>
    <dbReference type="NCBI Taxonomy" id="56"/>
    <lineage>
        <taxon>Bacteria</taxon>
        <taxon>Pseudomonadati</taxon>
        <taxon>Myxococcota</taxon>
        <taxon>Polyangia</taxon>
        <taxon>Polyangiales</taxon>
        <taxon>Polyangiaceae</taxon>
        <taxon>Sorangium</taxon>
    </lineage>
</organism>
<dbReference type="Proteomes" id="UP000075502">
    <property type="component" value="Unassembled WGS sequence"/>
</dbReference>
<feature type="domain" description="Smr" evidence="2">
    <location>
        <begin position="200"/>
        <end position="284"/>
    </location>
</feature>
<dbReference type="PROSITE" id="PS50828">
    <property type="entry name" value="SMR"/>
    <property type="match status" value="1"/>
</dbReference>
<evidence type="ECO:0000256" key="1">
    <source>
        <dbReference type="SAM" id="MobiDB-lite"/>
    </source>
</evidence>